<accession>A0A914DZW9</accession>
<organism evidence="1 2">
    <name type="scientific">Acrobeloides nanus</name>
    <dbReference type="NCBI Taxonomy" id="290746"/>
    <lineage>
        <taxon>Eukaryota</taxon>
        <taxon>Metazoa</taxon>
        <taxon>Ecdysozoa</taxon>
        <taxon>Nematoda</taxon>
        <taxon>Chromadorea</taxon>
        <taxon>Rhabditida</taxon>
        <taxon>Tylenchina</taxon>
        <taxon>Cephalobomorpha</taxon>
        <taxon>Cephaloboidea</taxon>
        <taxon>Cephalobidae</taxon>
        <taxon>Acrobeloides</taxon>
    </lineage>
</organism>
<protein>
    <submittedName>
        <fullName evidence="2">Uncharacterized protein</fullName>
    </submittedName>
</protein>
<sequence>MVDKVATVRSGKLSNVETTRAFCRAYRHHCPTTAEEMTRNPFHILADRETPDFPDIEKVEQRLIID</sequence>
<evidence type="ECO:0000313" key="2">
    <source>
        <dbReference type="WBParaSite" id="ACRNAN_scaffold472.g28610.t1"/>
    </source>
</evidence>
<keyword evidence="1" id="KW-1185">Reference proteome</keyword>
<name>A0A914DZW9_9BILA</name>
<evidence type="ECO:0000313" key="1">
    <source>
        <dbReference type="Proteomes" id="UP000887540"/>
    </source>
</evidence>
<reference evidence="2" key="1">
    <citation type="submission" date="2022-11" db="UniProtKB">
        <authorList>
            <consortium name="WormBaseParasite"/>
        </authorList>
    </citation>
    <scope>IDENTIFICATION</scope>
</reference>
<dbReference type="WBParaSite" id="ACRNAN_scaffold472.g28610.t1">
    <property type="protein sequence ID" value="ACRNAN_scaffold472.g28610.t1"/>
    <property type="gene ID" value="ACRNAN_scaffold472.g28610"/>
</dbReference>
<dbReference type="AlphaFoldDB" id="A0A914DZW9"/>
<dbReference type="Proteomes" id="UP000887540">
    <property type="component" value="Unplaced"/>
</dbReference>
<proteinExistence type="predicted"/>